<sequence>MNNYSQKIQDNKIAWHQNLKNALSEGQIDYNIQLEGNFCLINLDKNCLLINLVSIHNSFTADELLKLQNHFHLQNIKLIHLWEDVWLTKPQQVLARIRSLTGLNLRIHGRKTKVFKITKPVSDAFLNINHLQGAVSSRYKLGLFLNDDLVAVATFSALRQMKHTANYKSAELIRFAVKSGYSVTGGLSKLINHFYELLKPNDIMTYADRDWSAGEAYSTLGFVQTDVLASKSFILDDSLNRHLEKVQTFSSKRKEVFNTGSLKYLLKF</sequence>
<keyword evidence="2" id="KW-1185">Reference proteome</keyword>
<accession>A0ABT4L6U5</accession>
<organism evidence="1 2">
    <name type="scientific">Pedobacter punctiformis</name>
    <dbReference type="NCBI Taxonomy" id="3004097"/>
    <lineage>
        <taxon>Bacteria</taxon>
        <taxon>Pseudomonadati</taxon>
        <taxon>Bacteroidota</taxon>
        <taxon>Sphingobacteriia</taxon>
        <taxon>Sphingobacteriales</taxon>
        <taxon>Sphingobacteriaceae</taxon>
        <taxon>Pedobacter</taxon>
    </lineage>
</organism>
<dbReference type="RefSeq" id="WP_269426713.1">
    <property type="nucleotide sequence ID" value="NZ_JAPWGM010000002.1"/>
</dbReference>
<proteinExistence type="predicted"/>
<protein>
    <recommendedName>
        <fullName evidence="3">GNAT family N-acetyltransferase</fullName>
    </recommendedName>
</protein>
<evidence type="ECO:0008006" key="3">
    <source>
        <dbReference type="Google" id="ProtNLM"/>
    </source>
</evidence>
<dbReference type="EMBL" id="JAPWGM010000002">
    <property type="protein sequence ID" value="MCZ4243635.1"/>
    <property type="molecule type" value="Genomic_DNA"/>
</dbReference>
<reference evidence="1" key="1">
    <citation type="submission" date="2022-12" db="EMBL/GenBank/DDBJ databases">
        <title>Genome sequence of HCMS5-2.</title>
        <authorList>
            <person name="Woo H."/>
        </authorList>
    </citation>
    <scope>NUCLEOTIDE SEQUENCE</scope>
    <source>
        <strain evidence="1">HCMS5-2</strain>
    </source>
</reference>
<dbReference type="Proteomes" id="UP001144347">
    <property type="component" value="Unassembled WGS sequence"/>
</dbReference>
<evidence type="ECO:0000313" key="1">
    <source>
        <dbReference type="EMBL" id="MCZ4243635.1"/>
    </source>
</evidence>
<comment type="caution">
    <text evidence="1">The sequence shown here is derived from an EMBL/GenBank/DDBJ whole genome shotgun (WGS) entry which is preliminary data.</text>
</comment>
<name>A0ABT4L6U5_9SPHI</name>
<gene>
    <name evidence="1" type="ORF">O0955_06420</name>
</gene>
<evidence type="ECO:0000313" key="2">
    <source>
        <dbReference type="Proteomes" id="UP001144347"/>
    </source>
</evidence>